<dbReference type="GO" id="GO:0005794">
    <property type="term" value="C:Golgi apparatus"/>
    <property type="evidence" value="ECO:0007669"/>
    <property type="project" value="TreeGrafter"/>
</dbReference>
<sequence>MCNYNCSVHPTTIDQDDDITGIGVLIGYVVTAGMVVLTIVFYYLLSYQACLDPFRDGHINPLLAVQPRPNPIDELVLRGPRGLLTKIFGTDSSGFRIHARFEGSLVKCVLAMSDIQIFTGVSIMVSGVAQLKCGISCYQWLVVVYLAWFSSLTHLSCLTLLRNYLHNRPAERTWRLVCMFVLVVLLFFAFLPAANYRWQITDEYTGIPTPKDYAICYLKPMLRLDPHAHSYYWEGLNYYSYSEHAIIATSISLVLLCVGFMCRVVWWLMISFIWGVERLFNTTTIVPSKEDTKWTFGQVMSVALLAIPLVTVIELLYPEPEKQKEDTQQTRRSYLSFGQNQDRSSLEYLDELPSPIARHLTRASHFEVNDDPDYELHYKSGCLNVPALTLTLSVIFLSIWCLTQASMLNSLMGLGFLQISFYPWGVTPLVLIFSVYNSILFSFMSTSVWTMERGSRETKRFFVQFSRVFVTIFFIGVTVFMFLFAGGGGEWVQWVAVGVFGMYFLCSLLLASLVEIVAGHSPAAKLIKLTFAVDFITSRYQELNPYQGRFYVPNMWVANTAFRQQRLKAWQPILTPKNILPIFLVIGFLLVPIGGVLIWANSLVREIVIDYSDCWKAPLDSSVAIPDNVQTTFKLKTRQDARWQRKHDPATNTTTCSLFFDIPETLGPPVYLYYRLTNFHQNHRRYVQSLDLDQLKGKALSNTTLANGTCEPCAVDPATKKPYYPCGLIANSKFNDTIGKPQNLQEEGTPFYNMTKTGIAWPSDRELIKMTQYKPWEAVPPPNWAHYGLNYTYDNMPNLHEDEDFLVWMRPAGLPSFSKLSRRNDRDAMPTGFYRLDIQDRFPVTEYHGTKAILISTRTVLGGKNPFFGIAYVVVGGICVLLGVAFTIAHSIRPRYGTPDGISSQMLIICQKIGRLDLSFLDAFNLIDHCTCCWTN</sequence>
<evidence type="ECO:0000256" key="5">
    <source>
        <dbReference type="ARBA" id="ARBA00023136"/>
    </source>
</evidence>
<feature type="transmembrane region" description="Helical" evidence="6">
    <location>
        <begin position="173"/>
        <end position="191"/>
    </location>
</feature>
<evidence type="ECO:0000256" key="4">
    <source>
        <dbReference type="ARBA" id="ARBA00022989"/>
    </source>
</evidence>
<dbReference type="Pfam" id="PF03381">
    <property type="entry name" value="CDC50"/>
    <property type="match status" value="1"/>
</dbReference>
<feature type="transmembrane region" description="Helical" evidence="6">
    <location>
        <begin position="387"/>
        <end position="409"/>
    </location>
</feature>
<feature type="transmembrane region" description="Helical" evidence="6">
    <location>
        <begin position="867"/>
        <end position="889"/>
    </location>
</feature>
<feature type="transmembrane region" description="Helical" evidence="6">
    <location>
        <begin position="465"/>
        <end position="485"/>
    </location>
</feature>
<keyword evidence="5 6" id="KW-0472">Membrane</keyword>
<comment type="subcellular location">
    <subcellularLocation>
        <location evidence="1">Membrane</location>
        <topology evidence="1">Multi-pass membrane protein</topology>
    </subcellularLocation>
</comment>
<feature type="transmembrane region" description="Helical" evidence="6">
    <location>
        <begin position="253"/>
        <end position="276"/>
    </location>
</feature>
<keyword evidence="8" id="KW-1185">Reference proteome</keyword>
<dbReference type="EMBL" id="JAQJAE010000005">
    <property type="protein sequence ID" value="KAJ5592746.1"/>
    <property type="molecule type" value="Genomic_DNA"/>
</dbReference>
<evidence type="ECO:0000256" key="1">
    <source>
        <dbReference type="ARBA" id="ARBA00004141"/>
    </source>
</evidence>
<evidence type="ECO:0000256" key="2">
    <source>
        <dbReference type="ARBA" id="ARBA00009457"/>
    </source>
</evidence>
<comment type="caution">
    <text evidence="7">The sequence shown here is derived from an EMBL/GenBank/DDBJ whole genome shotgun (WGS) entry which is preliminary data.</text>
</comment>
<keyword evidence="4 6" id="KW-1133">Transmembrane helix</keyword>
<feature type="non-terminal residue" evidence="7">
    <location>
        <position position="936"/>
    </location>
</feature>
<organism evidence="7 8">
    <name type="scientific">Penicillium hordei</name>
    <dbReference type="NCBI Taxonomy" id="40994"/>
    <lineage>
        <taxon>Eukaryota</taxon>
        <taxon>Fungi</taxon>
        <taxon>Dikarya</taxon>
        <taxon>Ascomycota</taxon>
        <taxon>Pezizomycotina</taxon>
        <taxon>Eurotiomycetes</taxon>
        <taxon>Eurotiomycetidae</taxon>
        <taxon>Eurotiales</taxon>
        <taxon>Aspergillaceae</taxon>
        <taxon>Penicillium</taxon>
    </lineage>
</organism>
<dbReference type="AlphaFoldDB" id="A0AAD6DTH7"/>
<proteinExistence type="inferred from homology"/>
<dbReference type="PANTHER" id="PTHR10926">
    <property type="entry name" value="CELL CYCLE CONTROL PROTEIN 50"/>
    <property type="match status" value="1"/>
</dbReference>
<feature type="transmembrane region" description="Helical" evidence="6">
    <location>
        <begin position="579"/>
        <end position="600"/>
    </location>
</feature>
<dbReference type="PANTHER" id="PTHR10926:SF0">
    <property type="entry name" value="CDC50, ISOFORM A"/>
    <property type="match status" value="1"/>
</dbReference>
<evidence type="ECO:0000256" key="6">
    <source>
        <dbReference type="SAM" id="Phobius"/>
    </source>
</evidence>
<evidence type="ECO:0000256" key="3">
    <source>
        <dbReference type="ARBA" id="ARBA00022692"/>
    </source>
</evidence>
<feature type="transmembrane region" description="Helical" evidence="6">
    <location>
        <begin position="491"/>
        <end position="518"/>
    </location>
</feature>
<comment type="similarity">
    <text evidence="2">Belongs to the CDC50/LEM3 family.</text>
</comment>
<keyword evidence="3 6" id="KW-0812">Transmembrane</keyword>
<feature type="transmembrane region" description="Helical" evidence="6">
    <location>
        <begin position="140"/>
        <end position="161"/>
    </location>
</feature>
<reference evidence="7" key="2">
    <citation type="submission" date="2023-01" db="EMBL/GenBank/DDBJ databases">
        <authorList>
            <person name="Petersen C."/>
        </authorList>
    </citation>
    <scope>NUCLEOTIDE SEQUENCE</scope>
    <source>
        <strain evidence="7">IBT 12815</strain>
    </source>
</reference>
<reference evidence="7" key="1">
    <citation type="journal article" date="2023" name="IMA Fungus">
        <title>Comparative genomic study of the Penicillium genus elucidates a diverse pangenome and 15 lateral gene transfer events.</title>
        <authorList>
            <person name="Petersen C."/>
            <person name="Sorensen T."/>
            <person name="Nielsen M.R."/>
            <person name="Sondergaard T.E."/>
            <person name="Sorensen J.L."/>
            <person name="Fitzpatrick D.A."/>
            <person name="Frisvad J.C."/>
            <person name="Nielsen K.L."/>
        </authorList>
    </citation>
    <scope>NUCLEOTIDE SEQUENCE</scope>
    <source>
        <strain evidence="7">IBT 12815</strain>
    </source>
</reference>
<accession>A0AAD6DTH7</accession>
<feature type="transmembrane region" description="Helical" evidence="6">
    <location>
        <begin position="421"/>
        <end position="444"/>
    </location>
</feature>
<feature type="transmembrane region" description="Helical" evidence="6">
    <location>
        <begin position="25"/>
        <end position="45"/>
    </location>
</feature>
<dbReference type="InterPro" id="IPR005045">
    <property type="entry name" value="CDC50/LEM3_fam"/>
</dbReference>
<dbReference type="Proteomes" id="UP001213799">
    <property type="component" value="Unassembled WGS sequence"/>
</dbReference>
<dbReference type="GeneID" id="81590946"/>
<dbReference type="GO" id="GO:0005783">
    <property type="term" value="C:endoplasmic reticulum"/>
    <property type="evidence" value="ECO:0007669"/>
    <property type="project" value="TreeGrafter"/>
</dbReference>
<dbReference type="GO" id="GO:0005886">
    <property type="term" value="C:plasma membrane"/>
    <property type="evidence" value="ECO:0007669"/>
    <property type="project" value="TreeGrafter"/>
</dbReference>
<dbReference type="RefSeq" id="XP_056749372.1">
    <property type="nucleotide sequence ID" value="XM_056900704.1"/>
</dbReference>
<protein>
    <submittedName>
        <fullName evidence="7">Uncharacterized protein</fullName>
    </submittedName>
</protein>
<evidence type="ECO:0000313" key="8">
    <source>
        <dbReference type="Proteomes" id="UP001213799"/>
    </source>
</evidence>
<gene>
    <name evidence="7" type="ORF">N7537_009650</name>
</gene>
<evidence type="ECO:0000313" key="7">
    <source>
        <dbReference type="EMBL" id="KAJ5592746.1"/>
    </source>
</evidence>
<name>A0AAD6DTH7_9EURO</name>